<organism evidence="3 4">
    <name type="scientific">Knufia fluminis</name>
    <dbReference type="NCBI Taxonomy" id="191047"/>
    <lineage>
        <taxon>Eukaryota</taxon>
        <taxon>Fungi</taxon>
        <taxon>Dikarya</taxon>
        <taxon>Ascomycota</taxon>
        <taxon>Pezizomycotina</taxon>
        <taxon>Eurotiomycetes</taxon>
        <taxon>Chaetothyriomycetidae</taxon>
        <taxon>Chaetothyriales</taxon>
        <taxon>Trichomeriaceae</taxon>
        <taxon>Knufia</taxon>
    </lineage>
</organism>
<dbReference type="InterPro" id="IPR019405">
    <property type="entry name" value="Lactonase_7-beta_prop"/>
</dbReference>
<dbReference type="Gene3D" id="2.130.10.10">
    <property type="entry name" value="YVTN repeat-like/Quinoprotein amine dehydrogenase"/>
    <property type="match status" value="1"/>
</dbReference>
<feature type="chain" id="PRO_5043012462" description="6-phosphogluconolactonase" evidence="2">
    <location>
        <begin position="19"/>
        <end position="414"/>
    </location>
</feature>
<dbReference type="InterPro" id="IPR050282">
    <property type="entry name" value="Cycloisomerase_2"/>
</dbReference>
<name>A0AAN8EFM3_9EURO</name>
<dbReference type="EMBL" id="JAKLMC020000008">
    <property type="protein sequence ID" value="KAK5954468.1"/>
    <property type="molecule type" value="Genomic_DNA"/>
</dbReference>
<evidence type="ECO:0008006" key="5">
    <source>
        <dbReference type="Google" id="ProtNLM"/>
    </source>
</evidence>
<dbReference type="InterPro" id="IPR011048">
    <property type="entry name" value="Haem_d1_sf"/>
</dbReference>
<reference evidence="3 4" key="1">
    <citation type="submission" date="2022-12" db="EMBL/GenBank/DDBJ databases">
        <title>Genomic features and morphological characterization of a novel Knufia sp. strain isolated from spacecraft assembly facility.</title>
        <authorList>
            <person name="Teixeira M."/>
            <person name="Chander A.M."/>
            <person name="Stajich J.E."/>
            <person name="Venkateswaran K."/>
        </authorList>
    </citation>
    <scope>NUCLEOTIDE SEQUENCE [LARGE SCALE GENOMIC DNA]</scope>
    <source>
        <strain evidence="3 4">FJI-L2-BK-P2</strain>
    </source>
</reference>
<feature type="signal peptide" evidence="2">
    <location>
        <begin position="1"/>
        <end position="18"/>
    </location>
</feature>
<dbReference type="Proteomes" id="UP001316803">
    <property type="component" value="Unassembled WGS sequence"/>
</dbReference>
<accession>A0AAN8EFM3</accession>
<sequence length="414" mass="43919">MMRTFTAVVALAAGLASAVPSVPHFQPRDGDHFSTGNATNGTAHKLIVSGPSQILAVDFNGTAFIPTKNNFTDYGKLASWMAFKEPNLLYAVDEYSAGTRLFGFDPRNGILSKELGVLEGSTGVVHLAFNKPKTRLIGSSYTNGSIDIWDSSAPDGSLELVSTVLLRGEHGPNPEGQTSLRAFQAVLDHSGDFFAINDFGGDRIHILDARNDAYGITNATIKLDPGAGPRHGAFISLKGDGKASHYVVVCQLTNELHLFSVSYGTSSGMDMKFMQKLSTYGAAFPPANATSAAAGELVVASNGAIYVSNRQSGNETDSISHFGLEKKAENDDTPILVFKKQVSSGGLKPRMMSLSKDESVMFVANTDGENGLVALAHDKKTSMLTEAPLAVMKNSVFSSQPAGKGFGPVFVQEL</sequence>
<keyword evidence="4" id="KW-1185">Reference proteome</keyword>
<evidence type="ECO:0000256" key="2">
    <source>
        <dbReference type="SAM" id="SignalP"/>
    </source>
</evidence>
<evidence type="ECO:0000313" key="4">
    <source>
        <dbReference type="Proteomes" id="UP001316803"/>
    </source>
</evidence>
<dbReference type="SUPFAM" id="SSF51004">
    <property type="entry name" value="C-terminal (heme d1) domain of cytochrome cd1-nitrite reductase"/>
    <property type="match status" value="1"/>
</dbReference>
<proteinExistence type="inferred from homology"/>
<dbReference type="GO" id="GO:0017057">
    <property type="term" value="F:6-phosphogluconolactonase activity"/>
    <property type="evidence" value="ECO:0007669"/>
    <property type="project" value="TreeGrafter"/>
</dbReference>
<comment type="similarity">
    <text evidence="1">Belongs to the cycloisomerase 2 family.</text>
</comment>
<gene>
    <name evidence="3" type="ORF">OHC33_004190</name>
</gene>
<dbReference type="PANTHER" id="PTHR30344">
    <property type="entry name" value="6-PHOSPHOGLUCONOLACTONASE-RELATED"/>
    <property type="match status" value="1"/>
</dbReference>
<evidence type="ECO:0000313" key="3">
    <source>
        <dbReference type="EMBL" id="KAK5954468.1"/>
    </source>
</evidence>
<dbReference type="InterPro" id="IPR015943">
    <property type="entry name" value="WD40/YVTN_repeat-like_dom_sf"/>
</dbReference>
<evidence type="ECO:0000256" key="1">
    <source>
        <dbReference type="ARBA" id="ARBA00005564"/>
    </source>
</evidence>
<protein>
    <recommendedName>
        <fullName evidence="5">6-phosphogluconolactonase</fullName>
    </recommendedName>
</protein>
<dbReference type="AlphaFoldDB" id="A0AAN8EFM3"/>
<dbReference type="Pfam" id="PF10282">
    <property type="entry name" value="Lactonase"/>
    <property type="match status" value="1"/>
</dbReference>
<dbReference type="PANTHER" id="PTHR30344:SF1">
    <property type="entry name" value="6-PHOSPHOGLUCONOLACTONASE"/>
    <property type="match status" value="1"/>
</dbReference>
<keyword evidence="2" id="KW-0732">Signal</keyword>
<comment type="caution">
    <text evidence="3">The sequence shown here is derived from an EMBL/GenBank/DDBJ whole genome shotgun (WGS) entry which is preliminary data.</text>
</comment>